<name>A0ACB9ZVA9_CATRO</name>
<proteinExistence type="predicted"/>
<protein>
    <submittedName>
        <fullName evidence="1">Uncharacterized protein</fullName>
    </submittedName>
</protein>
<accession>A0ACB9ZVA9</accession>
<comment type="caution">
    <text evidence="1">The sequence shown here is derived from an EMBL/GenBank/DDBJ whole genome shotgun (WGS) entry which is preliminary data.</text>
</comment>
<gene>
    <name evidence="1" type="ORF">M9H77_36167</name>
</gene>
<sequence length="306" mass="35439">MSAIGHLCFVDKCQGHFSSTANVKLTYRVTHIHDLLSTMSTSKESRLCLGSLNVYKKDQRRVLMLTAIKEWFSMTNVDLLGNSEISCLHFLALFCAILLEKRDVSIPKKLNWFNFKSTFEEESFYGFTSFYKKSIKDLNTIASLLVDLPKKMPDQGKASKLFSICPISKDHSREQKHPTANASHVSTVAIRNGTYHLYRDIVNQLKLYAYTIYKDMCNLVTKIRTQRKRCAFSKTTLPFSRNMVSKPKKSFFKRRPKNDERPMVAFKRILSLRWKEKEKLAMTLLRAVGYPTVRSKSRFMPAKVMD</sequence>
<keyword evidence="2" id="KW-1185">Reference proteome</keyword>
<evidence type="ECO:0000313" key="1">
    <source>
        <dbReference type="EMBL" id="KAI5650162.1"/>
    </source>
</evidence>
<organism evidence="1 2">
    <name type="scientific">Catharanthus roseus</name>
    <name type="common">Madagascar periwinkle</name>
    <name type="synonym">Vinca rosea</name>
    <dbReference type="NCBI Taxonomy" id="4058"/>
    <lineage>
        <taxon>Eukaryota</taxon>
        <taxon>Viridiplantae</taxon>
        <taxon>Streptophyta</taxon>
        <taxon>Embryophyta</taxon>
        <taxon>Tracheophyta</taxon>
        <taxon>Spermatophyta</taxon>
        <taxon>Magnoliopsida</taxon>
        <taxon>eudicotyledons</taxon>
        <taxon>Gunneridae</taxon>
        <taxon>Pentapetalae</taxon>
        <taxon>asterids</taxon>
        <taxon>lamiids</taxon>
        <taxon>Gentianales</taxon>
        <taxon>Apocynaceae</taxon>
        <taxon>Rauvolfioideae</taxon>
        <taxon>Vinceae</taxon>
        <taxon>Catharanthinae</taxon>
        <taxon>Catharanthus</taxon>
    </lineage>
</organism>
<dbReference type="EMBL" id="CM044708">
    <property type="protein sequence ID" value="KAI5650162.1"/>
    <property type="molecule type" value="Genomic_DNA"/>
</dbReference>
<evidence type="ECO:0000313" key="2">
    <source>
        <dbReference type="Proteomes" id="UP001060085"/>
    </source>
</evidence>
<reference evidence="2" key="1">
    <citation type="journal article" date="2023" name="Nat. Plants">
        <title>Single-cell RNA sequencing provides a high-resolution roadmap for understanding the multicellular compartmentation of specialized metabolism.</title>
        <authorList>
            <person name="Sun S."/>
            <person name="Shen X."/>
            <person name="Li Y."/>
            <person name="Li Y."/>
            <person name="Wang S."/>
            <person name="Li R."/>
            <person name="Zhang H."/>
            <person name="Shen G."/>
            <person name="Guo B."/>
            <person name="Wei J."/>
            <person name="Xu J."/>
            <person name="St-Pierre B."/>
            <person name="Chen S."/>
            <person name="Sun C."/>
        </authorList>
    </citation>
    <scope>NUCLEOTIDE SEQUENCE [LARGE SCALE GENOMIC DNA]</scope>
</reference>
<dbReference type="Proteomes" id="UP001060085">
    <property type="component" value="Linkage Group LG08"/>
</dbReference>